<reference evidence="1 2" key="1">
    <citation type="submission" date="2016-10" db="EMBL/GenBank/DDBJ databases">
        <authorList>
            <person name="de Groot N.N."/>
        </authorList>
    </citation>
    <scope>NUCLEOTIDE SEQUENCE [LARGE SCALE GENOMIC DNA]</scope>
    <source>
        <strain evidence="1 2">CGMCC 1.9113</strain>
    </source>
</reference>
<protein>
    <recommendedName>
        <fullName evidence="3">DUF4145 domain-containing protein</fullName>
    </recommendedName>
</protein>
<dbReference type="Proteomes" id="UP000199586">
    <property type="component" value="Unassembled WGS sequence"/>
</dbReference>
<keyword evidence="2" id="KW-1185">Reference proteome</keyword>
<sequence length="220" mass="24214">MPNTSLLSRRFNELTEQVIALEATKQYSSDSYSSGNYINDEAYTNWKTKARHLLATACGSDSIHLKEFMEREGGGFYSTNHQTLLQVKAVFEAAKEDFEGGYLNSVRSMVQAELFSDELEQARELHRSGYHIAAAVIAGVVLETTLRGLCAEEGIGTGSLNKMNADLAKAGRYNLLAQKRITALADIRNNAAHGHVDQFTAADVADMIDRVEAFVTDQLS</sequence>
<dbReference type="STRING" id="634430.SAMN04488241_1057"/>
<evidence type="ECO:0000313" key="2">
    <source>
        <dbReference type="Proteomes" id="UP000199586"/>
    </source>
</evidence>
<dbReference type="OrthoDB" id="1435962at2"/>
<evidence type="ECO:0000313" key="1">
    <source>
        <dbReference type="EMBL" id="SFP66400.1"/>
    </source>
</evidence>
<dbReference type="EMBL" id="FOXP01000005">
    <property type="protein sequence ID" value="SFP66400.1"/>
    <property type="molecule type" value="Genomic_DNA"/>
</dbReference>
<name>A0A1I5S6T6_9SPHN</name>
<accession>A0A1I5S6T6</accession>
<dbReference type="AlphaFoldDB" id="A0A1I5S6T6"/>
<evidence type="ECO:0008006" key="3">
    <source>
        <dbReference type="Google" id="ProtNLM"/>
    </source>
</evidence>
<proteinExistence type="predicted"/>
<organism evidence="1 2">
    <name type="scientific">Sphingomonas rubra</name>
    <dbReference type="NCBI Taxonomy" id="634430"/>
    <lineage>
        <taxon>Bacteria</taxon>
        <taxon>Pseudomonadati</taxon>
        <taxon>Pseudomonadota</taxon>
        <taxon>Alphaproteobacteria</taxon>
        <taxon>Sphingomonadales</taxon>
        <taxon>Sphingomonadaceae</taxon>
        <taxon>Sphingomonas</taxon>
    </lineage>
</organism>
<gene>
    <name evidence="1" type="ORF">SAMN04488241_1057</name>
</gene>